<organism evidence="1 2">
    <name type="scientific">Paramuricea clavata</name>
    <name type="common">Red gorgonian</name>
    <name type="synonym">Violescent sea-whip</name>
    <dbReference type="NCBI Taxonomy" id="317549"/>
    <lineage>
        <taxon>Eukaryota</taxon>
        <taxon>Metazoa</taxon>
        <taxon>Cnidaria</taxon>
        <taxon>Anthozoa</taxon>
        <taxon>Octocorallia</taxon>
        <taxon>Malacalcyonacea</taxon>
        <taxon>Plexauridae</taxon>
        <taxon>Paramuricea</taxon>
    </lineage>
</organism>
<dbReference type="InterPro" id="IPR043128">
    <property type="entry name" value="Rev_trsase/Diguanyl_cyclase"/>
</dbReference>
<accession>A0A6S7JL04</accession>
<dbReference type="EMBL" id="CACRXK020009466">
    <property type="protein sequence ID" value="CAB4017251.1"/>
    <property type="molecule type" value="Genomic_DNA"/>
</dbReference>
<comment type="caution">
    <text evidence="1">The sequence shown here is derived from an EMBL/GenBank/DDBJ whole genome shotgun (WGS) entry which is preliminary data.</text>
</comment>
<dbReference type="SUPFAM" id="SSF56672">
    <property type="entry name" value="DNA/RNA polymerases"/>
    <property type="match status" value="1"/>
</dbReference>
<dbReference type="Gene3D" id="3.30.70.270">
    <property type="match status" value="1"/>
</dbReference>
<dbReference type="AlphaFoldDB" id="A0A6S7JL04"/>
<gene>
    <name evidence="1" type="ORF">PACLA_8A036062</name>
</gene>
<dbReference type="Proteomes" id="UP001152795">
    <property type="component" value="Unassembled WGS sequence"/>
</dbReference>
<evidence type="ECO:0000313" key="1">
    <source>
        <dbReference type="EMBL" id="CAB4017251.1"/>
    </source>
</evidence>
<dbReference type="PANTHER" id="PTHR33064:SF37">
    <property type="entry name" value="RIBONUCLEASE H"/>
    <property type="match status" value="1"/>
</dbReference>
<dbReference type="OrthoDB" id="5984676at2759"/>
<reference evidence="1" key="1">
    <citation type="submission" date="2020-04" db="EMBL/GenBank/DDBJ databases">
        <authorList>
            <person name="Alioto T."/>
            <person name="Alioto T."/>
            <person name="Gomez Garrido J."/>
        </authorList>
    </citation>
    <scope>NUCLEOTIDE SEQUENCE</scope>
    <source>
        <strain evidence="1">A484AB</strain>
    </source>
</reference>
<dbReference type="InterPro" id="IPR043502">
    <property type="entry name" value="DNA/RNA_pol_sf"/>
</dbReference>
<keyword evidence="2" id="KW-1185">Reference proteome</keyword>
<sequence length="125" mass="14186">MDNFISEESLDDTFTYLDNITICGYDQVHHDRNLENFLKAAEKRNLTFNQDKCTFSTTTISIPGSVVTNGGIKPDPGRLSPLQELPVPRDLKAQNGAVGLFSYYSQWINDFAAKVVDWLHFFRGH</sequence>
<dbReference type="PANTHER" id="PTHR33064">
    <property type="entry name" value="POL PROTEIN"/>
    <property type="match status" value="1"/>
</dbReference>
<proteinExistence type="predicted"/>
<evidence type="ECO:0000313" key="2">
    <source>
        <dbReference type="Proteomes" id="UP001152795"/>
    </source>
</evidence>
<dbReference type="InterPro" id="IPR051320">
    <property type="entry name" value="Viral_Replic_Matur_Polypro"/>
</dbReference>
<name>A0A6S7JL04_PARCT</name>
<protein>
    <submittedName>
        <fullName evidence="1">Retrovirus-related Pol poly from transposon</fullName>
    </submittedName>
</protein>